<reference evidence="2 3" key="1">
    <citation type="journal article" date="2019" name="Commun. Biol.">
        <title>The bagworm genome reveals a unique fibroin gene that provides high tensile strength.</title>
        <authorList>
            <person name="Kono N."/>
            <person name="Nakamura H."/>
            <person name="Ohtoshi R."/>
            <person name="Tomita M."/>
            <person name="Numata K."/>
            <person name="Arakawa K."/>
        </authorList>
    </citation>
    <scope>NUCLEOTIDE SEQUENCE [LARGE SCALE GENOMIC DNA]</scope>
</reference>
<evidence type="ECO:0000313" key="3">
    <source>
        <dbReference type="Proteomes" id="UP000299102"/>
    </source>
</evidence>
<comment type="caution">
    <text evidence="2">The sequence shown here is derived from an EMBL/GenBank/DDBJ whole genome shotgun (WGS) entry which is preliminary data.</text>
</comment>
<name>A0A4C1SW25_EUMVA</name>
<gene>
    <name evidence="2" type="ORF">EVAR_69249_1</name>
</gene>
<feature type="region of interest" description="Disordered" evidence="1">
    <location>
        <begin position="46"/>
        <end position="72"/>
    </location>
</feature>
<dbReference type="EMBL" id="BGZK01003993">
    <property type="protein sequence ID" value="GBP06124.1"/>
    <property type="molecule type" value="Genomic_DNA"/>
</dbReference>
<accession>A0A4C1SW25</accession>
<dbReference type="Proteomes" id="UP000299102">
    <property type="component" value="Unassembled WGS sequence"/>
</dbReference>
<proteinExistence type="predicted"/>
<organism evidence="2 3">
    <name type="scientific">Eumeta variegata</name>
    <name type="common">Bagworm moth</name>
    <name type="synonym">Eumeta japonica</name>
    <dbReference type="NCBI Taxonomy" id="151549"/>
    <lineage>
        <taxon>Eukaryota</taxon>
        <taxon>Metazoa</taxon>
        <taxon>Ecdysozoa</taxon>
        <taxon>Arthropoda</taxon>
        <taxon>Hexapoda</taxon>
        <taxon>Insecta</taxon>
        <taxon>Pterygota</taxon>
        <taxon>Neoptera</taxon>
        <taxon>Endopterygota</taxon>
        <taxon>Lepidoptera</taxon>
        <taxon>Glossata</taxon>
        <taxon>Ditrysia</taxon>
        <taxon>Tineoidea</taxon>
        <taxon>Psychidae</taxon>
        <taxon>Oiketicinae</taxon>
        <taxon>Eumeta</taxon>
    </lineage>
</organism>
<protein>
    <submittedName>
        <fullName evidence="2">Uncharacterized protein</fullName>
    </submittedName>
</protein>
<evidence type="ECO:0000313" key="2">
    <source>
        <dbReference type="EMBL" id="GBP06124.1"/>
    </source>
</evidence>
<keyword evidence="3" id="KW-1185">Reference proteome</keyword>
<sequence length="72" mass="8071">MNDDELISRRKNRTLTEYVLIEKGKDLGAMPSTQFKVASVFQWTVPDRSGSRGRGANRGTCPGRQFQKAPKS</sequence>
<dbReference type="AlphaFoldDB" id="A0A4C1SW25"/>
<evidence type="ECO:0000256" key="1">
    <source>
        <dbReference type="SAM" id="MobiDB-lite"/>
    </source>
</evidence>